<dbReference type="EMBL" id="ARPM03000115">
    <property type="protein sequence ID" value="ETZ05089.1"/>
    <property type="molecule type" value="Genomic_DNA"/>
</dbReference>
<dbReference type="AlphaFoldDB" id="A0A061JIS8"/>
<name>A0A061JIS8_9PROT</name>
<dbReference type="RefSeq" id="WP_006291331.1">
    <property type="nucleotide sequence ID" value="NZ_ARPM03000115.1"/>
</dbReference>
<dbReference type="Proteomes" id="UP000026922">
    <property type="component" value="Unassembled WGS sequence"/>
</dbReference>
<evidence type="ECO:0000313" key="2">
    <source>
        <dbReference type="EMBL" id="ETZ05089.1"/>
    </source>
</evidence>
<reference evidence="2 3" key="1">
    <citation type="journal article" date="2013" name="Genome Announc.">
        <title>Draft Genome Sequence of Holospora undulata Strain HU1, a Micronucleus-Specific Symbiont of the Ciliate Paramecium caudatum.</title>
        <authorList>
            <person name="Dohra H."/>
            <person name="Suzuki H."/>
            <person name="Suzuki T."/>
            <person name="Tanaka K."/>
            <person name="Fujishima M."/>
        </authorList>
    </citation>
    <scope>NUCLEOTIDE SEQUENCE [LARGE SCALE GENOMIC DNA]</scope>
    <source>
        <strain evidence="2 3">HU1</strain>
    </source>
</reference>
<organism evidence="2 3">
    <name type="scientific">Holospora undulata HU1</name>
    <dbReference type="NCBI Taxonomy" id="1321371"/>
    <lineage>
        <taxon>Bacteria</taxon>
        <taxon>Pseudomonadati</taxon>
        <taxon>Pseudomonadota</taxon>
        <taxon>Alphaproteobacteria</taxon>
        <taxon>Holosporales</taxon>
        <taxon>Holosporaceae</taxon>
        <taxon>Holospora</taxon>
    </lineage>
</organism>
<protein>
    <recommendedName>
        <fullName evidence="1">Tc1-like transposase DDE domain-containing protein</fullName>
    </recommendedName>
</protein>
<proteinExistence type="predicted"/>
<comment type="caution">
    <text evidence="2">The sequence shown here is derived from an EMBL/GenBank/DDBJ whole genome shotgun (WGS) entry which is preliminary data.</text>
</comment>
<dbReference type="InterPro" id="IPR038717">
    <property type="entry name" value="Tc1-like_DDE_dom"/>
</dbReference>
<accession>A0A061JIS8</accession>
<gene>
    <name evidence="2" type="ORF">K737_300477</name>
</gene>
<evidence type="ECO:0000313" key="3">
    <source>
        <dbReference type="Proteomes" id="UP000026922"/>
    </source>
</evidence>
<feature type="domain" description="Tc1-like transposase DDE" evidence="1">
    <location>
        <begin position="3"/>
        <end position="74"/>
    </location>
</feature>
<keyword evidence="3" id="KW-1185">Reference proteome</keyword>
<evidence type="ECO:0000259" key="1">
    <source>
        <dbReference type="Pfam" id="PF13358"/>
    </source>
</evidence>
<sequence length="74" mass="8468">MGQKGKKLIGEKSGKYYARTNIIARFVNNRSIAPMIFNGSCTAKVFETWGKQFLIKELKPDQRVVMDTDAFHRS</sequence>
<dbReference type="Pfam" id="PF13358">
    <property type="entry name" value="DDE_3"/>
    <property type="match status" value="1"/>
</dbReference>